<protein>
    <submittedName>
        <fullName evidence="1">Zinc ion binding</fullName>
    </submittedName>
</protein>
<keyword evidence="2" id="KW-1185">Reference proteome</keyword>
<reference evidence="2" key="1">
    <citation type="journal article" date="2019" name="Curr. Biol.">
        <title>Genome Sequence of Striga asiatica Provides Insight into the Evolution of Plant Parasitism.</title>
        <authorList>
            <person name="Yoshida S."/>
            <person name="Kim S."/>
            <person name="Wafula E.K."/>
            <person name="Tanskanen J."/>
            <person name="Kim Y.M."/>
            <person name="Honaas L."/>
            <person name="Yang Z."/>
            <person name="Spallek T."/>
            <person name="Conn C.E."/>
            <person name="Ichihashi Y."/>
            <person name="Cheong K."/>
            <person name="Cui S."/>
            <person name="Der J.P."/>
            <person name="Gundlach H."/>
            <person name="Jiao Y."/>
            <person name="Hori C."/>
            <person name="Ishida J.K."/>
            <person name="Kasahara H."/>
            <person name="Kiba T."/>
            <person name="Kim M.S."/>
            <person name="Koo N."/>
            <person name="Laohavisit A."/>
            <person name="Lee Y.H."/>
            <person name="Lumba S."/>
            <person name="McCourt P."/>
            <person name="Mortimer J.C."/>
            <person name="Mutuku J.M."/>
            <person name="Nomura T."/>
            <person name="Sasaki-Sekimoto Y."/>
            <person name="Seto Y."/>
            <person name="Wang Y."/>
            <person name="Wakatake T."/>
            <person name="Sakakibara H."/>
            <person name="Demura T."/>
            <person name="Yamaguchi S."/>
            <person name="Yoneyama K."/>
            <person name="Manabe R.I."/>
            <person name="Nelson D.C."/>
            <person name="Schulman A.H."/>
            <person name="Timko M.P."/>
            <person name="dePamphilis C.W."/>
            <person name="Choi D."/>
            <person name="Shirasu K."/>
        </authorList>
    </citation>
    <scope>NUCLEOTIDE SEQUENCE [LARGE SCALE GENOMIC DNA]</scope>
    <source>
        <strain evidence="2">cv. UVA1</strain>
    </source>
</reference>
<name>A0A5A7QXH5_STRAF</name>
<gene>
    <name evidence="1" type="ORF">STAS_27407</name>
</gene>
<evidence type="ECO:0000313" key="2">
    <source>
        <dbReference type="Proteomes" id="UP000325081"/>
    </source>
</evidence>
<evidence type="ECO:0000313" key="1">
    <source>
        <dbReference type="EMBL" id="GER50123.1"/>
    </source>
</evidence>
<dbReference type="AlphaFoldDB" id="A0A5A7QXH5"/>
<dbReference type="PANTHER" id="PTHR33248">
    <property type="entry name" value="ZINC ION-BINDING PROTEIN"/>
    <property type="match status" value="1"/>
</dbReference>
<sequence>MSSSISNSRISPDCRCGKKTQVWTSWTPANPGRRFLGCEDWEPHAIHHPKKQKSFSIMIAAPYYDENSRREIILLSELTSSSLLALVGLPDPVPKLGGLAAAPKQVSLPFMPEMG</sequence>
<dbReference type="OrthoDB" id="2822301at2759"/>
<dbReference type="EMBL" id="BKCP01009070">
    <property type="protein sequence ID" value="GER50123.1"/>
    <property type="molecule type" value="Genomic_DNA"/>
</dbReference>
<accession>A0A5A7QXH5</accession>
<comment type="caution">
    <text evidence="1">The sequence shown here is derived from an EMBL/GenBank/DDBJ whole genome shotgun (WGS) entry which is preliminary data.</text>
</comment>
<dbReference type="Proteomes" id="UP000325081">
    <property type="component" value="Unassembled WGS sequence"/>
</dbReference>
<organism evidence="1 2">
    <name type="scientific">Striga asiatica</name>
    <name type="common">Asiatic witchweed</name>
    <name type="synonym">Buchnera asiatica</name>
    <dbReference type="NCBI Taxonomy" id="4170"/>
    <lineage>
        <taxon>Eukaryota</taxon>
        <taxon>Viridiplantae</taxon>
        <taxon>Streptophyta</taxon>
        <taxon>Embryophyta</taxon>
        <taxon>Tracheophyta</taxon>
        <taxon>Spermatophyta</taxon>
        <taxon>Magnoliopsida</taxon>
        <taxon>eudicotyledons</taxon>
        <taxon>Gunneridae</taxon>
        <taxon>Pentapetalae</taxon>
        <taxon>asterids</taxon>
        <taxon>lamiids</taxon>
        <taxon>Lamiales</taxon>
        <taxon>Orobanchaceae</taxon>
        <taxon>Buchnereae</taxon>
        <taxon>Striga</taxon>
    </lineage>
</organism>
<proteinExistence type="predicted"/>